<evidence type="ECO:0000313" key="2">
    <source>
        <dbReference type="Proteomes" id="UP000190890"/>
    </source>
</evidence>
<comment type="caution">
    <text evidence="1">The sequence shown here is derived from an EMBL/GenBank/DDBJ whole genome shotgun (WGS) entry which is preliminary data.</text>
</comment>
<dbReference type="AlphaFoldDB" id="A0A1S8TME5"/>
<name>A0A1S8TME5_9CLOT</name>
<protein>
    <submittedName>
        <fullName evidence="1">Uncharacterized protein</fullName>
    </submittedName>
</protein>
<dbReference type="EMBL" id="LZZM01000119">
    <property type="protein sequence ID" value="OOM78799.1"/>
    <property type="molecule type" value="Genomic_DNA"/>
</dbReference>
<gene>
    <name evidence="1" type="ORF">CLPUN_18470</name>
</gene>
<reference evidence="1 2" key="1">
    <citation type="submission" date="2016-05" db="EMBL/GenBank/DDBJ databases">
        <title>Microbial solvent formation.</title>
        <authorList>
            <person name="Poehlein A."/>
            <person name="Montoya Solano J.D."/>
            <person name="Flitsch S."/>
            <person name="Krabben P."/>
            <person name="Duerre P."/>
            <person name="Daniel R."/>
        </authorList>
    </citation>
    <scope>NUCLEOTIDE SEQUENCE [LARGE SCALE GENOMIC DNA]</scope>
    <source>
        <strain evidence="1 2">DSM 2619</strain>
    </source>
</reference>
<dbReference type="OrthoDB" id="1911610at2"/>
<accession>A0A1S8TME5</accession>
<proteinExistence type="predicted"/>
<dbReference type="RefSeq" id="WP_077847009.1">
    <property type="nucleotide sequence ID" value="NZ_LZZM01000119.1"/>
</dbReference>
<evidence type="ECO:0000313" key="1">
    <source>
        <dbReference type="EMBL" id="OOM78799.1"/>
    </source>
</evidence>
<keyword evidence="2" id="KW-1185">Reference proteome</keyword>
<organism evidence="1 2">
    <name type="scientific">Clostridium puniceum</name>
    <dbReference type="NCBI Taxonomy" id="29367"/>
    <lineage>
        <taxon>Bacteria</taxon>
        <taxon>Bacillati</taxon>
        <taxon>Bacillota</taxon>
        <taxon>Clostridia</taxon>
        <taxon>Eubacteriales</taxon>
        <taxon>Clostridiaceae</taxon>
        <taxon>Clostridium</taxon>
    </lineage>
</organism>
<sequence>MNKKTIKCIITSFIVINLLSTFPKITMADADFSPKDSLESSINFAEADHDNKYDKKEKLKGFSLFSEENYKYLSSDQKRDLLNLKKCKESGDKLSLEQQQTLDSIANCIIKGKLGNKDYEDFKCLIEKKKSKQQLTDKEEKKLKEYKDIINGHKLSTREILNQFLRQ</sequence>
<dbReference type="Proteomes" id="UP000190890">
    <property type="component" value="Unassembled WGS sequence"/>
</dbReference>